<dbReference type="GO" id="GO:0000155">
    <property type="term" value="F:phosphorelay sensor kinase activity"/>
    <property type="evidence" value="ECO:0007669"/>
    <property type="project" value="TreeGrafter"/>
</dbReference>
<dbReference type="SMART" id="SM00065">
    <property type="entry name" value="GAF"/>
    <property type="match status" value="1"/>
</dbReference>
<dbReference type="Pfam" id="PF07494">
    <property type="entry name" value="Reg_prop"/>
    <property type="match status" value="2"/>
</dbReference>
<dbReference type="Gene3D" id="2.130.10.10">
    <property type="entry name" value="YVTN repeat-like/Quinoprotein amine dehydrogenase"/>
    <property type="match status" value="3"/>
</dbReference>
<dbReference type="Proteomes" id="UP000554837">
    <property type="component" value="Unassembled WGS sequence"/>
</dbReference>
<keyword evidence="3" id="KW-0597">Phosphoprotein</keyword>
<keyword evidence="6" id="KW-1185">Reference proteome</keyword>
<proteinExistence type="predicted"/>
<dbReference type="InterPro" id="IPR015943">
    <property type="entry name" value="WD40/YVTN_repeat-like_dom_sf"/>
</dbReference>
<dbReference type="InterPro" id="IPR003018">
    <property type="entry name" value="GAF"/>
</dbReference>
<dbReference type="CDD" id="cd00075">
    <property type="entry name" value="HATPase"/>
    <property type="match status" value="1"/>
</dbReference>
<dbReference type="InterPro" id="IPR005467">
    <property type="entry name" value="His_kinase_dom"/>
</dbReference>
<dbReference type="PANTHER" id="PTHR43547:SF2">
    <property type="entry name" value="HYBRID SIGNAL TRANSDUCTION HISTIDINE KINASE C"/>
    <property type="match status" value="1"/>
</dbReference>
<dbReference type="SUPFAM" id="SSF55874">
    <property type="entry name" value="ATPase domain of HSP90 chaperone/DNA topoisomerase II/histidine kinase"/>
    <property type="match status" value="1"/>
</dbReference>
<dbReference type="PRINTS" id="PR00344">
    <property type="entry name" value="BCTRLSENSOR"/>
</dbReference>
<dbReference type="PANTHER" id="PTHR43547">
    <property type="entry name" value="TWO-COMPONENT HISTIDINE KINASE"/>
    <property type="match status" value="1"/>
</dbReference>
<dbReference type="InterPro" id="IPR036890">
    <property type="entry name" value="HATPase_C_sf"/>
</dbReference>
<dbReference type="SUPFAM" id="SSF63829">
    <property type="entry name" value="Calcium-dependent phosphotriesterase"/>
    <property type="match status" value="3"/>
</dbReference>
<dbReference type="AlphaFoldDB" id="A0A840S1Y2"/>
<protein>
    <recommendedName>
        <fullName evidence="2">histidine kinase</fullName>
        <ecNumber evidence="2">2.7.13.3</ecNumber>
    </recommendedName>
</protein>
<dbReference type="Gene3D" id="1.10.287.130">
    <property type="match status" value="1"/>
</dbReference>
<accession>A0A840S1Y2</accession>
<dbReference type="InterPro" id="IPR003594">
    <property type="entry name" value="HATPase_dom"/>
</dbReference>
<dbReference type="EMBL" id="JACHHO010000001">
    <property type="protein sequence ID" value="MBB5203428.1"/>
    <property type="molecule type" value="Genomic_DNA"/>
</dbReference>
<comment type="catalytic activity">
    <reaction evidence="1">
        <text>ATP + protein L-histidine = ADP + protein N-phospho-L-histidine.</text>
        <dbReference type="EC" id="2.7.13.3"/>
    </reaction>
</comment>
<evidence type="ECO:0000256" key="3">
    <source>
        <dbReference type="ARBA" id="ARBA00022553"/>
    </source>
</evidence>
<dbReference type="InterPro" id="IPR011123">
    <property type="entry name" value="Y_Y_Y"/>
</dbReference>
<dbReference type="Gene3D" id="3.30.565.10">
    <property type="entry name" value="Histidine kinase-like ATPase, C-terminal domain"/>
    <property type="match status" value="1"/>
</dbReference>
<dbReference type="Gene3D" id="2.60.40.10">
    <property type="entry name" value="Immunoglobulins"/>
    <property type="match status" value="1"/>
</dbReference>
<comment type="caution">
    <text evidence="5">The sequence shown here is derived from an EMBL/GenBank/DDBJ whole genome shotgun (WGS) entry which is preliminary data.</text>
</comment>
<dbReference type="InterPro" id="IPR029016">
    <property type="entry name" value="GAF-like_dom_sf"/>
</dbReference>
<dbReference type="OrthoDB" id="176203at2"/>
<dbReference type="PROSITE" id="PS50109">
    <property type="entry name" value="HIS_KIN"/>
    <property type="match status" value="1"/>
</dbReference>
<dbReference type="EC" id="2.7.13.3" evidence="2"/>
<dbReference type="Pfam" id="PF02518">
    <property type="entry name" value="HATPase_c"/>
    <property type="match status" value="1"/>
</dbReference>
<evidence type="ECO:0000313" key="6">
    <source>
        <dbReference type="Proteomes" id="UP000554837"/>
    </source>
</evidence>
<evidence type="ECO:0000256" key="1">
    <source>
        <dbReference type="ARBA" id="ARBA00000085"/>
    </source>
</evidence>
<gene>
    <name evidence="5" type="ORF">HNQ51_000721</name>
</gene>
<dbReference type="InterPro" id="IPR011110">
    <property type="entry name" value="Reg_prop"/>
</dbReference>
<keyword evidence="5" id="KW-0418">Kinase</keyword>
<dbReference type="Pfam" id="PF07495">
    <property type="entry name" value="Y_Y_Y"/>
    <property type="match status" value="1"/>
</dbReference>
<sequence>MGLGVVQLGGWRRALGSLGRRMLVGPFWVLCVGFCAWVQPLHAAPDWSALDRPHFRRLGFDDGLPHPIVTALAQDAQGFVWIGTQGGLARFDGHRLRTYPLGEGAQRDPYVQALQMDGQGQLWVGTRSAGLLRYRPDQDRFERVALAAKILALAAPADGSDTLWVASELGLQRWQRGQLQLWARPQGSIQVLRVAADGVLWVGGSQGLWRLRGRELVPVGQARGVQALAPGEQGQLWVGSVSLGLSRVRSDGQEVRVWAPEHPQLGGRPVQSLLQIDEEQLWAGVYGQGLARWPAPAGGSIRHDPFLPTSLSSDGVRVLMRDQSGLIWIGGDQGVDRYDPRTRHVVNVLASPRPGTGLPDRNVLHVGAGPDRWSWLLGYGSSGLGLLHTPAGGWARLEILNFRTLGDAPPLDGLRVLASAWLGEELWVGTLQGLYRVDWRRRLAERVEQAEGLWHTRVNALLADATGLWVAGSRGLLRRESGGWKAPPEAPPERLLWLSDDVNVLYRDDAQRLWIGADGGLRRWLGDARFIRFAHDAGRPESLCPGPVSTLHQDGSGRLWVGTLGGGLCRLDREAEGRFVTWTRKRGLPHDNIGSLLSDSQGRLWGSSADGLFSLDPKVNGHPEPRVLGLAEGVAVRSFWIDSAVRTTDDELIFGGGGGLVVLRSSSPAGAAPVPPLVLTDLRIDGQPQPIPTGGATLKLSPNRQGLQVEFAALDYAAAERQRYRYRLQGLSEEWTETDASRRLAAFGQLSPGRYTLQVQARGPDGRWQGLDLVMEQQPAWTQTWWARLSLVLAIAALVLLWLHGRTRLLRQRQQTLEAQVRHRTQELSQANETLARSAQTLRLLGDTGKALTAQLDPQSICALLHRQLERLVPLDAFGLALLDEPAGLLRFVYYFEGNLTQGDTVALDDPLSLSARAFREVGELEVLDEEQSLCAPEVAGVTVGAPMRSLVFRPLLLNERRIGIVTLQSRRPQAYGPQELEVFRSLTAYAAIAIGNAQAFEQLRSAQAQAEMARSAADHTLAELRSTQEQLVEHAKLASLGQLVAGVAHEVNTPLGIAVTANSHLGESVEALRAQFESGRMARSSLANFLDDAQRSSEVLALNLRRAADLITHFKEVSVDRTSDERRRFELGAYLGDLIESLRPSWKRRPIELQIEVEPELWMNSYPGALGQVVGNLIQNALLHAFEPEQAGRLRIEAKALGERVLLNVIDNGRGVAAEHLARLFDPFFTTRRGQGGTGLGLHISHNLVVQRLGGVITVHSSPGQGCRFELILPVEAP</sequence>
<feature type="domain" description="Histidine kinase" evidence="4">
    <location>
        <begin position="1047"/>
        <end position="1278"/>
    </location>
</feature>
<evidence type="ECO:0000313" key="5">
    <source>
        <dbReference type="EMBL" id="MBB5203428.1"/>
    </source>
</evidence>
<dbReference type="RefSeq" id="WP_138857516.1">
    <property type="nucleotide sequence ID" value="NZ_CP040709.1"/>
</dbReference>
<dbReference type="SUPFAM" id="SSF55781">
    <property type="entry name" value="GAF domain-like"/>
    <property type="match status" value="1"/>
</dbReference>
<name>A0A840S1Y2_9BURK</name>
<dbReference type="InterPro" id="IPR004358">
    <property type="entry name" value="Sig_transdc_His_kin-like_C"/>
</dbReference>
<evidence type="ECO:0000259" key="4">
    <source>
        <dbReference type="PROSITE" id="PS50109"/>
    </source>
</evidence>
<dbReference type="SMART" id="SM00387">
    <property type="entry name" value="HATPase_c"/>
    <property type="match status" value="1"/>
</dbReference>
<dbReference type="Gene3D" id="3.30.450.40">
    <property type="match status" value="1"/>
</dbReference>
<evidence type="ECO:0000256" key="2">
    <source>
        <dbReference type="ARBA" id="ARBA00012438"/>
    </source>
</evidence>
<keyword evidence="5" id="KW-0808">Transferase</keyword>
<organism evidence="5 6">
    <name type="scientific">Inhella inkyongensis</name>
    <dbReference type="NCBI Taxonomy" id="392593"/>
    <lineage>
        <taxon>Bacteria</taxon>
        <taxon>Pseudomonadati</taxon>
        <taxon>Pseudomonadota</taxon>
        <taxon>Betaproteobacteria</taxon>
        <taxon>Burkholderiales</taxon>
        <taxon>Sphaerotilaceae</taxon>
        <taxon>Inhella</taxon>
    </lineage>
</organism>
<dbReference type="InterPro" id="IPR013783">
    <property type="entry name" value="Ig-like_fold"/>
</dbReference>
<reference evidence="5 6" key="1">
    <citation type="submission" date="2020-08" db="EMBL/GenBank/DDBJ databases">
        <title>Genomic Encyclopedia of Type Strains, Phase IV (KMG-IV): sequencing the most valuable type-strain genomes for metagenomic binning, comparative biology and taxonomic classification.</title>
        <authorList>
            <person name="Goeker M."/>
        </authorList>
    </citation>
    <scope>NUCLEOTIDE SEQUENCE [LARGE SCALE GENOMIC DNA]</scope>
    <source>
        <strain evidence="5 6">DSM 23958</strain>
    </source>
</reference>
<dbReference type="Pfam" id="PF13185">
    <property type="entry name" value="GAF_2"/>
    <property type="match status" value="1"/>
</dbReference>